<reference evidence="10" key="1">
    <citation type="journal article" date="2021" name="Genome Biol. Evol.">
        <title>A High-Quality Reference Genome for a Parasitic Bivalve with Doubly Uniparental Inheritance (Bivalvia: Unionida).</title>
        <authorList>
            <person name="Smith C.H."/>
        </authorList>
    </citation>
    <scope>NUCLEOTIDE SEQUENCE</scope>
    <source>
        <strain evidence="10">CHS0354</strain>
    </source>
</reference>
<evidence type="ECO:0000256" key="3">
    <source>
        <dbReference type="ARBA" id="ARBA00022741"/>
    </source>
</evidence>
<feature type="region of interest" description="Disordered" evidence="8">
    <location>
        <begin position="254"/>
        <end position="277"/>
    </location>
</feature>
<organism evidence="10 11">
    <name type="scientific">Potamilus streckersoni</name>
    <dbReference type="NCBI Taxonomy" id="2493646"/>
    <lineage>
        <taxon>Eukaryota</taxon>
        <taxon>Metazoa</taxon>
        <taxon>Spiralia</taxon>
        <taxon>Lophotrochozoa</taxon>
        <taxon>Mollusca</taxon>
        <taxon>Bivalvia</taxon>
        <taxon>Autobranchia</taxon>
        <taxon>Heteroconchia</taxon>
        <taxon>Palaeoheterodonta</taxon>
        <taxon>Unionida</taxon>
        <taxon>Unionoidea</taxon>
        <taxon>Unionidae</taxon>
        <taxon>Ambleminae</taxon>
        <taxon>Lampsilini</taxon>
        <taxon>Potamilus</taxon>
    </lineage>
</organism>
<evidence type="ECO:0000313" key="10">
    <source>
        <dbReference type="EMBL" id="KAK3608867.1"/>
    </source>
</evidence>
<evidence type="ECO:0000259" key="9">
    <source>
        <dbReference type="PROSITE" id="PS50975"/>
    </source>
</evidence>
<keyword evidence="11" id="KW-1185">Reference proteome</keyword>
<dbReference type="PROSITE" id="PS50975">
    <property type="entry name" value="ATP_GRASP"/>
    <property type="match status" value="1"/>
</dbReference>
<evidence type="ECO:0000256" key="6">
    <source>
        <dbReference type="ARBA" id="ARBA00022984"/>
    </source>
</evidence>
<protein>
    <recommendedName>
        <fullName evidence="9">ATP-grasp domain-containing protein</fullName>
    </recommendedName>
</protein>
<feature type="compositionally biased region" description="Polar residues" evidence="8">
    <location>
        <begin position="266"/>
        <end position="277"/>
    </location>
</feature>
<evidence type="ECO:0000256" key="5">
    <source>
        <dbReference type="ARBA" id="ARBA00022960"/>
    </source>
</evidence>
<dbReference type="Gene3D" id="3.30.1490.20">
    <property type="entry name" value="ATP-grasp fold, A domain"/>
    <property type="match status" value="1"/>
</dbReference>
<feature type="domain" description="ATP-grasp" evidence="9">
    <location>
        <begin position="7"/>
        <end position="209"/>
    </location>
</feature>
<comment type="similarity">
    <text evidence="1">Belongs to the D-alanine--D-alanine ligase family.</text>
</comment>
<dbReference type="Proteomes" id="UP001195483">
    <property type="component" value="Unassembled WGS sequence"/>
</dbReference>
<keyword evidence="5" id="KW-0133">Cell shape</keyword>
<evidence type="ECO:0000256" key="4">
    <source>
        <dbReference type="ARBA" id="ARBA00022840"/>
    </source>
</evidence>
<dbReference type="InterPro" id="IPR000291">
    <property type="entry name" value="D-Ala_lig_Van_CS"/>
</dbReference>
<dbReference type="InterPro" id="IPR011761">
    <property type="entry name" value="ATP-grasp"/>
</dbReference>
<accession>A0AAE0WCU7</accession>
<proteinExistence type="inferred from homology"/>
<dbReference type="GO" id="GO:0046872">
    <property type="term" value="F:metal ion binding"/>
    <property type="evidence" value="ECO:0007669"/>
    <property type="project" value="InterPro"/>
</dbReference>
<evidence type="ECO:0000256" key="8">
    <source>
        <dbReference type="SAM" id="MobiDB-lite"/>
    </source>
</evidence>
<name>A0AAE0WCU7_9BIVA</name>
<dbReference type="PANTHER" id="PTHR23132">
    <property type="entry name" value="D-ALANINE--D-ALANINE LIGASE"/>
    <property type="match status" value="1"/>
</dbReference>
<evidence type="ECO:0000256" key="2">
    <source>
        <dbReference type="ARBA" id="ARBA00022598"/>
    </source>
</evidence>
<keyword evidence="6" id="KW-0573">Peptidoglycan synthesis</keyword>
<evidence type="ECO:0000256" key="1">
    <source>
        <dbReference type="ARBA" id="ARBA00010871"/>
    </source>
</evidence>
<keyword evidence="3 7" id="KW-0547">Nucleotide-binding</keyword>
<dbReference type="AlphaFoldDB" id="A0AAE0WCU7"/>
<keyword evidence="2" id="KW-0436">Ligase</keyword>
<reference evidence="10" key="3">
    <citation type="submission" date="2023-05" db="EMBL/GenBank/DDBJ databases">
        <authorList>
            <person name="Smith C.H."/>
        </authorList>
    </citation>
    <scope>NUCLEOTIDE SEQUENCE</scope>
    <source>
        <strain evidence="10">CHS0354</strain>
        <tissue evidence="10">Mantle</tissue>
    </source>
</reference>
<dbReference type="InterPro" id="IPR013815">
    <property type="entry name" value="ATP_grasp_subdomain_1"/>
</dbReference>
<comment type="caution">
    <text evidence="10">The sequence shown here is derived from an EMBL/GenBank/DDBJ whole genome shotgun (WGS) entry which is preliminary data.</text>
</comment>
<dbReference type="PANTHER" id="PTHR23132:SF25">
    <property type="entry name" value="D-ALANINE--D-ALANINE LIGASE A"/>
    <property type="match status" value="1"/>
</dbReference>
<dbReference type="GO" id="GO:0008716">
    <property type="term" value="F:D-alanine-D-alanine ligase activity"/>
    <property type="evidence" value="ECO:0007669"/>
    <property type="project" value="InterPro"/>
</dbReference>
<dbReference type="PROSITE" id="PS00844">
    <property type="entry name" value="DALA_DALA_LIGASE_2"/>
    <property type="match status" value="1"/>
</dbReference>
<evidence type="ECO:0000313" key="11">
    <source>
        <dbReference type="Proteomes" id="UP001195483"/>
    </source>
</evidence>
<dbReference type="GO" id="GO:0005524">
    <property type="term" value="F:ATP binding"/>
    <property type="evidence" value="ECO:0007669"/>
    <property type="project" value="UniProtKB-UniRule"/>
</dbReference>
<keyword evidence="4 7" id="KW-0067">ATP-binding</keyword>
<dbReference type="GO" id="GO:0008360">
    <property type="term" value="P:regulation of cell shape"/>
    <property type="evidence" value="ECO:0007669"/>
    <property type="project" value="UniProtKB-KW"/>
</dbReference>
<evidence type="ECO:0000256" key="7">
    <source>
        <dbReference type="PROSITE-ProRule" id="PRU00409"/>
    </source>
</evidence>
<dbReference type="Gene3D" id="3.30.470.20">
    <property type="entry name" value="ATP-grasp fold, B domain"/>
    <property type="match status" value="1"/>
</dbReference>
<dbReference type="GO" id="GO:0005829">
    <property type="term" value="C:cytosol"/>
    <property type="evidence" value="ECO:0007669"/>
    <property type="project" value="TreeGrafter"/>
</dbReference>
<gene>
    <name evidence="10" type="ORF">CHS0354_006908</name>
</gene>
<dbReference type="Pfam" id="PF07478">
    <property type="entry name" value="Dala_Dala_lig_C"/>
    <property type="match status" value="1"/>
</dbReference>
<sequence length="353" mass="39620">MNKSATKKILHHAGIPVCKFREITRNEAVPSYQAISRELGAVVFVKPNCLGSSVGISKCRNEAEYLKGVEEAFLYDTKVLIEEDFSGREIEFAVMGNHTAAVSPPGEIVPDREFYSYDSKYDPASKTDLKVPTQLPPDLLKEMTVCAEKAYRETECQGLCRVDFLLKSDGRYVVNELNTLPGFTKISMFPALFKLTGRSYSEIIGRLIELAEERHRESAGLRRTQGTCAQQKLPAATSYRLPRETAPSRRTIAKNTARQTHRQRAEIQSQQYREPSLGTSESPTVYFPFLYYTYPSFSVIPNSINPSQIRIQTGRSEAVCCHRQYPSENQLYVGCLPAILLTAADINVHSKTA</sequence>
<dbReference type="InterPro" id="IPR011095">
    <property type="entry name" value="Dala_Dala_lig_C"/>
</dbReference>
<reference evidence="10" key="2">
    <citation type="journal article" date="2021" name="Genome Biol. Evol.">
        <title>Developing a high-quality reference genome for a parasitic bivalve with doubly uniparental inheritance (Bivalvia: Unionida).</title>
        <authorList>
            <person name="Smith C.H."/>
        </authorList>
    </citation>
    <scope>NUCLEOTIDE SEQUENCE</scope>
    <source>
        <strain evidence="10">CHS0354</strain>
        <tissue evidence="10">Mantle</tissue>
    </source>
</reference>
<dbReference type="SUPFAM" id="SSF56059">
    <property type="entry name" value="Glutathione synthetase ATP-binding domain-like"/>
    <property type="match status" value="1"/>
</dbReference>
<dbReference type="EMBL" id="JAEAOA010000469">
    <property type="protein sequence ID" value="KAK3608867.1"/>
    <property type="molecule type" value="Genomic_DNA"/>
</dbReference>